<dbReference type="PIRSF" id="PIRSF006257">
    <property type="entry name" value="UCP006257"/>
    <property type="match status" value="1"/>
</dbReference>
<dbReference type="PANTHER" id="PTHR39586:SF1">
    <property type="entry name" value="CYTOPLASMIC PROTEIN"/>
    <property type="match status" value="1"/>
</dbReference>
<reference evidence="4" key="1">
    <citation type="submission" date="2015-10" db="EMBL/GenBank/DDBJ databases">
        <title>Complete Genome Sequence of Aeromonas schubertii strain WL1483.</title>
        <authorList>
            <person name="Liu L."/>
        </authorList>
    </citation>
    <scope>NUCLEOTIDE SEQUENCE [LARGE SCALE GENOMIC DNA]</scope>
    <source>
        <strain evidence="4">WL1483</strain>
    </source>
</reference>
<name>A0A0S2SPQ7_9GAMM</name>
<evidence type="ECO:0000313" key="2">
    <source>
        <dbReference type="EMBL" id="ALP43743.1"/>
    </source>
</evidence>
<gene>
    <name evidence="3" type="ORF">LA374_16105</name>
    <name evidence="2" type="ORF">WL1483_4324</name>
</gene>
<dbReference type="Gene3D" id="1.20.1440.40">
    <property type="entry name" value="YqcC-like"/>
    <property type="match status" value="1"/>
</dbReference>
<sequence>MFNKHLLVSELLMEMTVEMQRIGRWQSEAPSAEALASQLPFCVDTLSFDQWIQFILIPRMQQLILLEAELPSSVSLYPMASEVYKEELAEVEQLLRLIGRFDLLLSGKVVDR</sequence>
<accession>A0A0S2SPQ7</accession>
<dbReference type="EMBL" id="CP013067">
    <property type="protein sequence ID" value="ALP43743.1"/>
    <property type="molecule type" value="Genomic_DNA"/>
</dbReference>
<reference evidence="3 5" key="3">
    <citation type="submission" date="2021-09" db="EMBL/GenBank/DDBJ databases">
        <title>Aeromonas schubertii isolated from Asian sea bass.</title>
        <authorList>
            <person name="Pinpimai K."/>
        </authorList>
    </citation>
    <scope>NUCLEOTIDE SEQUENCE [LARGE SCALE GENOMIC DNA]</scope>
    <source>
        <strain evidence="3 5">CHULA2021a</strain>
    </source>
</reference>
<dbReference type="GO" id="GO:0044010">
    <property type="term" value="P:single-species biofilm formation"/>
    <property type="evidence" value="ECO:0007669"/>
    <property type="project" value="TreeGrafter"/>
</dbReference>
<dbReference type="PANTHER" id="PTHR39586">
    <property type="entry name" value="CYTOPLASMIC PROTEIN-RELATED"/>
    <property type="match status" value="1"/>
</dbReference>
<dbReference type="AlphaFoldDB" id="A0A0S2SPQ7"/>
<keyword evidence="5" id="KW-1185">Reference proteome</keyword>
<protein>
    <submittedName>
        <fullName evidence="3">YqcC family protein</fullName>
    </submittedName>
</protein>
<feature type="domain" description="YqcC-like" evidence="1">
    <location>
        <begin position="8"/>
        <end position="103"/>
    </location>
</feature>
<dbReference type="STRING" id="652.WL1483_4324"/>
<dbReference type="InterPro" id="IPR023376">
    <property type="entry name" value="YqcC-like_dom"/>
</dbReference>
<reference evidence="2 4" key="2">
    <citation type="journal article" date="2016" name="Genome Announc.">
        <title>Complete Genome Sequence of the Highly Virulent Aeromonas schubertii Strain WL1483, Isolated from Diseased Snakehead Fish (Channa argus) in China.</title>
        <authorList>
            <person name="Liu L."/>
            <person name="Li N."/>
            <person name="Zhang D."/>
            <person name="Fu X."/>
            <person name="Shi C."/>
            <person name="Lin Q."/>
            <person name="Hao G."/>
        </authorList>
    </citation>
    <scope>NUCLEOTIDE SEQUENCE [LARGE SCALE GENOMIC DNA]</scope>
    <source>
        <strain evidence="2 4">WL1483</strain>
    </source>
</reference>
<evidence type="ECO:0000313" key="3">
    <source>
        <dbReference type="EMBL" id="MBZ6067720.1"/>
    </source>
</evidence>
<dbReference type="OrthoDB" id="8794567at2"/>
<proteinExistence type="predicted"/>
<dbReference type="Proteomes" id="UP000774958">
    <property type="component" value="Unassembled WGS sequence"/>
</dbReference>
<dbReference type="Pfam" id="PF04287">
    <property type="entry name" value="DUF446"/>
    <property type="match status" value="1"/>
</dbReference>
<dbReference type="InterPro" id="IPR036814">
    <property type="entry name" value="YqcC-like_sf"/>
</dbReference>
<evidence type="ECO:0000313" key="4">
    <source>
        <dbReference type="Proteomes" id="UP000058114"/>
    </source>
</evidence>
<dbReference type="SUPFAM" id="SSF158452">
    <property type="entry name" value="YqcC-like"/>
    <property type="match status" value="1"/>
</dbReference>
<dbReference type="Proteomes" id="UP000058114">
    <property type="component" value="Chromosome"/>
</dbReference>
<evidence type="ECO:0000313" key="5">
    <source>
        <dbReference type="Proteomes" id="UP000774958"/>
    </source>
</evidence>
<dbReference type="RefSeq" id="WP_050664975.1">
    <property type="nucleotide sequence ID" value="NZ_CDDB01000011.1"/>
</dbReference>
<dbReference type="PATRIC" id="fig|652.5.peg.1115"/>
<dbReference type="EMBL" id="JAIRBT010000025">
    <property type="protein sequence ID" value="MBZ6067720.1"/>
    <property type="molecule type" value="Genomic_DNA"/>
</dbReference>
<organism evidence="2 4">
    <name type="scientific">Aeromonas schubertii</name>
    <dbReference type="NCBI Taxonomy" id="652"/>
    <lineage>
        <taxon>Bacteria</taxon>
        <taxon>Pseudomonadati</taxon>
        <taxon>Pseudomonadota</taxon>
        <taxon>Gammaproteobacteria</taxon>
        <taxon>Aeromonadales</taxon>
        <taxon>Aeromonadaceae</taxon>
        <taxon>Aeromonas</taxon>
    </lineage>
</organism>
<dbReference type="InterPro" id="IPR007384">
    <property type="entry name" value="UCP006257"/>
</dbReference>
<evidence type="ECO:0000259" key="1">
    <source>
        <dbReference type="Pfam" id="PF04287"/>
    </source>
</evidence>
<dbReference type="KEGG" id="asr:WL1483_4324"/>